<protein>
    <recommendedName>
        <fullName evidence="3">GIY-YIG nuclease family protein</fullName>
    </recommendedName>
</protein>
<accession>A0ABX2KC69</accession>
<dbReference type="RefSeq" id="WP_174472285.1">
    <property type="nucleotide sequence ID" value="NZ_JAGINN010000023.1"/>
</dbReference>
<evidence type="ECO:0008006" key="3">
    <source>
        <dbReference type="Google" id="ProtNLM"/>
    </source>
</evidence>
<dbReference type="Proteomes" id="UP000605086">
    <property type="component" value="Unassembled WGS sequence"/>
</dbReference>
<proteinExistence type="predicted"/>
<name>A0ABX2KC69_9PROT</name>
<reference evidence="1 2" key="1">
    <citation type="submission" date="2019-10" db="EMBL/GenBank/DDBJ databases">
        <title>Genome sequence of Azospirillum melinis.</title>
        <authorList>
            <person name="Ambrosini A."/>
            <person name="Sant'Anna F.H."/>
            <person name="Cassan F.D."/>
            <person name="Souza E.M."/>
            <person name="Passaglia L.M.P."/>
        </authorList>
    </citation>
    <scope>NUCLEOTIDE SEQUENCE [LARGE SCALE GENOMIC DNA]</scope>
    <source>
        <strain evidence="1 2">TMCY0552</strain>
    </source>
</reference>
<evidence type="ECO:0000313" key="1">
    <source>
        <dbReference type="EMBL" id="NUB01203.1"/>
    </source>
</evidence>
<organism evidence="1 2">
    <name type="scientific">Azospirillum melinis</name>
    <dbReference type="NCBI Taxonomy" id="328839"/>
    <lineage>
        <taxon>Bacteria</taxon>
        <taxon>Pseudomonadati</taxon>
        <taxon>Pseudomonadota</taxon>
        <taxon>Alphaproteobacteria</taxon>
        <taxon>Rhodospirillales</taxon>
        <taxon>Azospirillaceae</taxon>
        <taxon>Azospirillum</taxon>
    </lineage>
</organism>
<gene>
    <name evidence="1" type="ORF">GBZ48_18200</name>
</gene>
<comment type="caution">
    <text evidence="1">The sequence shown here is derived from an EMBL/GenBank/DDBJ whole genome shotgun (WGS) entry which is preliminary data.</text>
</comment>
<sequence>MFEALDEVGSLEASIASENRWIGILAARGEPLLNKHRWHREIITQAMAGAEATMGDGANGGGVLDAAEEADRWTVYGIVDPADHRVFYVGTVRGARAYKAGEHPKVDERIRHIRSGGGMPMFVVFEVTAGTDAAERAQIFWVEVLKGRGNKLLSEGGYRPLPKTTKPKLSPEERREAARQRAIEHNLPENTGQAWTEEEDSELTCLYRDEGKGGVELADHFGRTRGAVGSRLVRLGLLEDRCDLRD</sequence>
<dbReference type="EMBL" id="WHOS01000023">
    <property type="protein sequence ID" value="NUB01203.1"/>
    <property type="molecule type" value="Genomic_DNA"/>
</dbReference>
<keyword evidence="2" id="KW-1185">Reference proteome</keyword>
<evidence type="ECO:0000313" key="2">
    <source>
        <dbReference type="Proteomes" id="UP000605086"/>
    </source>
</evidence>